<dbReference type="KEGG" id="fgl:EM308_01685"/>
<sequence length="148" mass="16977">MKNLLKLFVVLFILNSCSPKSETRNLTYVKLEIVKTEKEFEKLVAQKGLAEGFYQFADSNAVIKRENDTLIIGKNNIKKYYSNPRYQNATVTWSPESVTVSDGGDMASSYGKYNWIIKDASGSEQISKGVFHTVWKKQKDGSWKYIWD</sequence>
<dbReference type="SUPFAM" id="SSF54427">
    <property type="entry name" value="NTF2-like"/>
    <property type="match status" value="1"/>
</dbReference>
<evidence type="ECO:0000313" key="2">
    <source>
        <dbReference type="EMBL" id="AOW08317.1"/>
    </source>
</evidence>
<dbReference type="Proteomes" id="UP000175968">
    <property type="component" value="Chromosome"/>
</dbReference>
<dbReference type="InterPro" id="IPR032710">
    <property type="entry name" value="NTF2-like_dom_sf"/>
</dbReference>
<name>A0AAC9I2Q6_9FLAO</name>
<reference evidence="2 3" key="1">
    <citation type="submission" date="2016-10" db="EMBL/GenBank/DDBJ databases">
        <title>Flavobacterium gilvum sp. nov., isolated from stream water.</title>
        <authorList>
            <person name="Shin S.-K."/>
            <person name="Cho Y.-J."/>
            <person name="Yi H."/>
        </authorList>
    </citation>
    <scope>NUCLEOTIDE SEQUENCE [LARGE SCALE GENOMIC DNA]</scope>
    <source>
        <strain evidence="2 3">EM1308</strain>
    </source>
</reference>
<proteinExistence type="predicted"/>
<protein>
    <recommendedName>
        <fullName evidence="1">DUF4440 domain-containing protein</fullName>
    </recommendedName>
</protein>
<gene>
    <name evidence="2" type="ORF">EM308_01685</name>
</gene>
<dbReference type="InterPro" id="IPR027843">
    <property type="entry name" value="DUF4440"/>
</dbReference>
<dbReference type="Pfam" id="PF14534">
    <property type="entry name" value="DUF4440"/>
    <property type="match status" value="1"/>
</dbReference>
<evidence type="ECO:0000313" key="3">
    <source>
        <dbReference type="Proteomes" id="UP000175968"/>
    </source>
</evidence>
<dbReference type="Gene3D" id="3.10.450.50">
    <property type="match status" value="1"/>
</dbReference>
<dbReference type="EMBL" id="CP017479">
    <property type="protein sequence ID" value="AOW08317.1"/>
    <property type="molecule type" value="Genomic_DNA"/>
</dbReference>
<evidence type="ECO:0000259" key="1">
    <source>
        <dbReference type="Pfam" id="PF14534"/>
    </source>
</evidence>
<dbReference type="RefSeq" id="WP_035636987.1">
    <property type="nucleotide sequence ID" value="NZ_CP017479.1"/>
</dbReference>
<feature type="domain" description="DUF4440" evidence="1">
    <location>
        <begin position="35"/>
        <end position="144"/>
    </location>
</feature>
<accession>A0AAC9I2Q6</accession>
<organism evidence="2 3">
    <name type="scientific">Flavobacterium gilvum</name>
    <dbReference type="NCBI Taxonomy" id="1492737"/>
    <lineage>
        <taxon>Bacteria</taxon>
        <taxon>Pseudomonadati</taxon>
        <taxon>Bacteroidota</taxon>
        <taxon>Flavobacteriia</taxon>
        <taxon>Flavobacteriales</taxon>
        <taxon>Flavobacteriaceae</taxon>
        <taxon>Flavobacterium</taxon>
    </lineage>
</organism>
<dbReference type="AlphaFoldDB" id="A0AAC9I2Q6"/>
<keyword evidence="3" id="KW-1185">Reference proteome</keyword>